<dbReference type="Proteomes" id="UP001236507">
    <property type="component" value="Unassembled WGS sequence"/>
</dbReference>
<accession>A0ABT6Y3A5</accession>
<keyword evidence="2" id="KW-1185">Reference proteome</keyword>
<evidence type="ECO:0000313" key="1">
    <source>
        <dbReference type="EMBL" id="MDI9858027.1"/>
    </source>
</evidence>
<dbReference type="InterPro" id="IPR005322">
    <property type="entry name" value="Peptidase_C69"/>
</dbReference>
<dbReference type="PANTHER" id="PTHR12994">
    <property type="entry name" value="SECERNIN"/>
    <property type="match status" value="1"/>
</dbReference>
<comment type="caution">
    <text evidence="1">The sequence shown here is derived from an EMBL/GenBank/DDBJ whole genome shotgun (WGS) entry which is preliminary data.</text>
</comment>
<organism evidence="1 2">
    <name type="scientific">Flectobacillus roseus</name>
    <dbReference type="NCBI Taxonomy" id="502259"/>
    <lineage>
        <taxon>Bacteria</taxon>
        <taxon>Pseudomonadati</taxon>
        <taxon>Bacteroidota</taxon>
        <taxon>Cytophagia</taxon>
        <taxon>Cytophagales</taxon>
        <taxon>Flectobacillaceae</taxon>
        <taxon>Flectobacillus</taxon>
    </lineage>
</organism>
<sequence>MCDTFVVPPKSSKEQCWIFGKNSDREPNEAQSVVDIPAQEHAAGSLLNCTYRSVPQARFTNRVILSKPFWMWGAEMGVNEQGVAIGNEAVFTKIPLSKENTGLTGMDMLRIALERSNSAENALDCILEHLHNFGQDACGGYQNRNFFYHNSFLIADAEKAFVLETAGKLWAIEYVKGARSISNGLSIGNSYNELAPDAIDFAQKKKWIKPHEDFNWAKAFSSSFMSWASGCKVRQIQSTTQVQQPYFDLHRGIDLLSSHHDGEDFQAHKATTKDICMHATGVLCPNQTVGSMLAFLKPRTHSSVWVTNTSNPCLSVFKPLYFYDKSELPLQPTQWADHSIWWQAEKLHRLLLSGKIEEPHLQHILQDIAKTRDTIHHQAIGHDVLVRQGLMSSVSATRFAFQSYQNHLKDWLKWAIESPQKRLVYPPLYSFFWKKQGKNAGL</sequence>
<evidence type="ECO:0000313" key="2">
    <source>
        <dbReference type="Proteomes" id="UP001236507"/>
    </source>
</evidence>
<dbReference type="PANTHER" id="PTHR12994:SF17">
    <property type="entry name" value="LD30995P"/>
    <property type="match status" value="1"/>
</dbReference>
<reference evidence="1 2" key="1">
    <citation type="submission" date="2023-05" db="EMBL/GenBank/DDBJ databases">
        <title>Novel species of genus Flectobacillus isolated from stream in China.</title>
        <authorList>
            <person name="Lu H."/>
        </authorList>
    </citation>
    <scope>NUCLEOTIDE SEQUENCE [LARGE SCALE GENOMIC DNA]</scope>
    <source>
        <strain evidence="1 2">KCTC 42575</strain>
    </source>
</reference>
<dbReference type="Gene3D" id="3.60.60.10">
    <property type="entry name" value="Penicillin V Acylase, Chain A"/>
    <property type="match status" value="1"/>
</dbReference>
<dbReference type="RefSeq" id="WP_283343295.1">
    <property type="nucleotide sequence ID" value="NZ_JASHIF010000002.1"/>
</dbReference>
<dbReference type="EMBL" id="JASHIF010000002">
    <property type="protein sequence ID" value="MDI9858027.1"/>
    <property type="molecule type" value="Genomic_DNA"/>
</dbReference>
<name>A0ABT6Y3A5_9BACT</name>
<proteinExistence type="predicted"/>
<gene>
    <name evidence="1" type="ORF">QM524_02285</name>
</gene>
<protein>
    <submittedName>
        <fullName evidence="1">Peptidase U34</fullName>
    </submittedName>
</protein>